<proteinExistence type="predicted"/>
<evidence type="ECO:0000313" key="2">
    <source>
        <dbReference type="EMBL" id="CEK52311.1"/>
    </source>
</evidence>
<gene>
    <name evidence="2" type="primary">ORF16285</name>
</gene>
<feature type="region of interest" description="Disordered" evidence="1">
    <location>
        <begin position="1"/>
        <end position="32"/>
    </location>
</feature>
<name>A0A0B6Y901_9EUPU</name>
<dbReference type="EMBL" id="HACG01005446">
    <property type="protein sequence ID" value="CEK52311.1"/>
    <property type="molecule type" value="Transcribed_RNA"/>
</dbReference>
<protein>
    <submittedName>
        <fullName evidence="2">Uncharacterized protein</fullName>
    </submittedName>
</protein>
<feature type="compositionally biased region" description="Polar residues" evidence="1">
    <location>
        <begin position="1"/>
        <end position="13"/>
    </location>
</feature>
<evidence type="ECO:0000256" key="1">
    <source>
        <dbReference type="SAM" id="MobiDB-lite"/>
    </source>
</evidence>
<reference evidence="2" key="1">
    <citation type="submission" date="2014-12" db="EMBL/GenBank/DDBJ databases">
        <title>Insight into the proteome of Arion vulgaris.</title>
        <authorList>
            <person name="Aradska J."/>
            <person name="Bulat T."/>
            <person name="Smidak R."/>
            <person name="Sarate P."/>
            <person name="Gangsoo J."/>
            <person name="Sialana F."/>
            <person name="Bilban M."/>
            <person name="Lubec G."/>
        </authorList>
    </citation>
    <scope>NUCLEOTIDE SEQUENCE</scope>
    <source>
        <tissue evidence="2">Skin</tissue>
    </source>
</reference>
<accession>A0A0B6Y901</accession>
<dbReference type="AlphaFoldDB" id="A0A0B6Y901"/>
<feature type="compositionally biased region" description="Polar residues" evidence="1">
    <location>
        <begin position="21"/>
        <end position="30"/>
    </location>
</feature>
<sequence>MQGSQDKQNNKSTRGLGINTAMKSRNSKASYRSHPHGRCMYFYAIHYDVVTSLD</sequence>
<organism evidence="2">
    <name type="scientific">Arion vulgaris</name>
    <dbReference type="NCBI Taxonomy" id="1028688"/>
    <lineage>
        <taxon>Eukaryota</taxon>
        <taxon>Metazoa</taxon>
        <taxon>Spiralia</taxon>
        <taxon>Lophotrochozoa</taxon>
        <taxon>Mollusca</taxon>
        <taxon>Gastropoda</taxon>
        <taxon>Heterobranchia</taxon>
        <taxon>Euthyneura</taxon>
        <taxon>Panpulmonata</taxon>
        <taxon>Eupulmonata</taxon>
        <taxon>Stylommatophora</taxon>
        <taxon>Helicina</taxon>
        <taxon>Arionoidea</taxon>
        <taxon>Arionidae</taxon>
        <taxon>Arion</taxon>
    </lineage>
</organism>